<sequence length="54" mass="6396">MSQNELKKKIEEMNIELSALLKNKYYNLQDYAVLEYSQKLDVLIVAYMQSVSKH</sequence>
<dbReference type="AlphaFoldDB" id="A0A5C0SE29"/>
<reference evidence="1 2" key="1">
    <citation type="submission" date="2019-07" db="EMBL/GenBank/DDBJ databases">
        <title>Complete genome of Crassaminicella thermophila SY095.</title>
        <authorList>
            <person name="Li X."/>
        </authorList>
    </citation>
    <scope>NUCLEOTIDE SEQUENCE [LARGE SCALE GENOMIC DNA]</scope>
    <source>
        <strain evidence="1 2">SY095</strain>
    </source>
</reference>
<dbReference type="KEGG" id="crs:FQB35_01845"/>
<dbReference type="GO" id="GO:0043937">
    <property type="term" value="P:regulation of sporulation"/>
    <property type="evidence" value="ECO:0007669"/>
    <property type="project" value="InterPro"/>
</dbReference>
<dbReference type="Proteomes" id="UP000324646">
    <property type="component" value="Chromosome"/>
</dbReference>
<organism evidence="1 2">
    <name type="scientific">Crassaminicella thermophila</name>
    <dbReference type="NCBI Taxonomy" id="2599308"/>
    <lineage>
        <taxon>Bacteria</taxon>
        <taxon>Bacillati</taxon>
        <taxon>Bacillota</taxon>
        <taxon>Clostridia</taxon>
        <taxon>Eubacteriales</taxon>
        <taxon>Clostridiaceae</taxon>
        <taxon>Crassaminicella</taxon>
    </lineage>
</organism>
<keyword evidence="2" id="KW-1185">Reference proteome</keyword>
<evidence type="ECO:0000313" key="1">
    <source>
        <dbReference type="EMBL" id="QEK11209.1"/>
    </source>
</evidence>
<dbReference type="SUPFAM" id="SSF140500">
    <property type="entry name" value="BAS1536-like"/>
    <property type="match status" value="1"/>
</dbReference>
<evidence type="ECO:0000313" key="2">
    <source>
        <dbReference type="Proteomes" id="UP000324646"/>
    </source>
</evidence>
<proteinExistence type="predicted"/>
<name>A0A5C0SE29_CRATE</name>
<dbReference type="Gene3D" id="4.10.280.10">
    <property type="entry name" value="Helix-loop-helix DNA-binding domain"/>
    <property type="match status" value="1"/>
</dbReference>
<dbReference type="EMBL" id="CP042243">
    <property type="protein sequence ID" value="QEK11209.1"/>
    <property type="molecule type" value="Genomic_DNA"/>
</dbReference>
<dbReference type="InterPro" id="IPR037208">
    <property type="entry name" value="Spo0E-like_sf"/>
</dbReference>
<gene>
    <name evidence="1" type="ORF">FQB35_01845</name>
</gene>
<accession>A0A5C0SE29</accession>
<dbReference type="RefSeq" id="WP_148808282.1">
    <property type="nucleotide sequence ID" value="NZ_CP042243.1"/>
</dbReference>
<dbReference type="OrthoDB" id="1957532at2"/>
<dbReference type="InterPro" id="IPR018540">
    <property type="entry name" value="Spo0E-like"/>
</dbReference>
<dbReference type="Pfam" id="PF09388">
    <property type="entry name" value="SpoOE-like"/>
    <property type="match status" value="1"/>
</dbReference>
<dbReference type="GO" id="GO:0046983">
    <property type="term" value="F:protein dimerization activity"/>
    <property type="evidence" value="ECO:0007669"/>
    <property type="project" value="InterPro"/>
</dbReference>
<dbReference type="InterPro" id="IPR036638">
    <property type="entry name" value="HLH_DNA-bd_sf"/>
</dbReference>
<protein>
    <submittedName>
        <fullName evidence="1">Aspartyl-phosphate phosphatase Spo0E family protein</fullName>
    </submittedName>
</protein>